<dbReference type="CDD" id="cd07185">
    <property type="entry name" value="OmpA_C-like"/>
    <property type="match status" value="1"/>
</dbReference>
<dbReference type="PROSITE" id="PS51257">
    <property type="entry name" value="PROKAR_LIPOPROTEIN"/>
    <property type="match status" value="1"/>
</dbReference>
<dbReference type="InterPro" id="IPR050330">
    <property type="entry name" value="Bact_OuterMem_StrucFunc"/>
</dbReference>
<dbReference type="GO" id="GO:0009279">
    <property type="term" value="C:cell outer membrane"/>
    <property type="evidence" value="ECO:0007669"/>
    <property type="project" value="UniProtKB-SubCell"/>
</dbReference>
<keyword evidence="2 4" id="KW-0472">Membrane</keyword>
<organism evidence="7 8">
    <name type="scientific">Shewanella maritima</name>
    <dbReference type="NCBI Taxonomy" id="2520507"/>
    <lineage>
        <taxon>Bacteria</taxon>
        <taxon>Pseudomonadati</taxon>
        <taxon>Pseudomonadota</taxon>
        <taxon>Gammaproteobacteria</taxon>
        <taxon>Alteromonadales</taxon>
        <taxon>Shewanellaceae</taxon>
        <taxon>Shewanella</taxon>
    </lineage>
</organism>
<evidence type="ECO:0000256" key="1">
    <source>
        <dbReference type="ARBA" id="ARBA00004442"/>
    </source>
</evidence>
<dbReference type="Proteomes" id="UP000291106">
    <property type="component" value="Chromosome"/>
</dbReference>
<keyword evidence="5" id="KW-0732">Signal</keyword>
<dbReference type="OrthoDB" id="9805832at2"/>
<dbReference type="SUPFAM" id="SSF103088">
    <property type="entry name" value="OmpA-like"/>
    <property type="match status" value="1"/>
</dbReference>
<dbReference type="Gene3D" id="3.30.1330.60">
    <property type="entry name" value="OmpA-like domain"/>
    <property type="match status" value="1"/>
</dbReference>
<dbReference type="PANTHER" id="PTHR30329">
    <property type="entry name" value="STATOR ELEMENT OF FLAGELLAR MOTOR COMPLEX"/>
    <property type="match status" value="1"/>
</dbReference>
<evidence type="ECO:0000313" key="7">
    <source>
        <dbReference type="EMBL" id="QBF83495.1"/>
    </source>
</evidence>
<dbReference type="PANTHER" id="PTHR30329:SF21">
    <property type="entry name" value="LIPOPROTEIN YIAD-RELATED"/>
    <property type="match status" value="1"/>
</dbReference>
<dbReference type="AlphaFoldDB" id="A0A411PIX5"/>
<evidence type="ECO:0000256" key="4">
    <source>
        <dbReference type="PROSITE-ProRule" id="PRU00473"/>
    </source>
</evidence>
<evidence type="ECO:0000256" key="3">
    <source>
        <dbReference type="ARBA" id="ARBA00023237"/>
    </source>
</evidence>
<feature type="signal peptide" evidence="5">
    <location>
        <begin position="1"/>
        <end position="19"/>
    </location>
</feature>
<dbReference type="KEGG" id="smai:EXU30_12930"/>
<evidence type="ECO:0000313" key="8">
    <source>
        <dbReference type="Proteomes" id="UP000291106"/>
    </source>
</evidence>
<dbReference type="InterPro" id="IPR036737">
    <property type="entry name" value="OmpA-like_sf"/>
</dbReference>
<evidence type="ECO:0000256" key="5">
    <source>
        <dbReference type="SAM" id="SignalP"/>
    </source>
</evidence>
<dbReference type="Pfam" id="PF00691">
    <property type="entry name" value="OmpA"/>
    <property type="match status" value="1"/>
</dbReference>
<gene>
    <name evidence="7" type="ORF">EXU30_12930</name>
</gene>
<dbReference type="PRINTS" id="PR01021">
    <property type="entry name" value="OMPADOMAIN"/>
</dbReference>
<evidence type="ECO:0000259" key="6">
    <source>
        <dbReference type="PROSITE" id="PS51123"/>
    </source>
</evidence>
<reference evidence="7 8" key="1">
    <citation type="submission" date="2019-02" db="EMBL/GenBank/DDBJ databases">
        <title>Shewanella sp. D4-2 isolated from Dokdo Island.</title>
        <authorList>
            <person name="Baek K."/>
        </authorList>
    </citation>
    <scope>NUCLEOTIDE SEQUENCE [LARGE SCALE GENOMIC DNA]</scope>
    <source>
        <strain evidence="7 8">D4-2</strain>
    </source>
</reference>
<keyword evidence="3" id="KW-0998">Cell outer membrane</keyword>
<sequence>MKPLMIILAIILASGCTSRDIVTMDTTTKQNFDLNDNDKDGVIMARERCEGTITGADIDNYGCGTLTTIDERQNLEILFANNSHYIEPLYYDQIQKVADIMQRYPSSKVTIEGHCSQSGSYELNLALSQRRAKAVTEVLIDTYGIEPDRLTAIGYSFDQPIADNHTEEGRRLNRRVIAAVKGDGSETEMKWHIYTVDEETE</sequence>
<name>A0A411PIX5_9GAMM</name>
<keyword evidence="8" id="KW-1185">Reference proteome</keyword>
<feature type="domain" description="OmpA-like" evidence="6">
    <location>
        <begin position="66"/>
        <end position="184"/>
    </location>
</feature>
<accession>A0A411PIX5</accession>
<dbReference type="InterPro" id="IPR006664">
    <property type="entry name" value="OMP_bac"/>
</dbReference>
<proteinExistence type="predicted"/>
<dbReference type="InterPro" id="IPR006665">
    <property type="entry name" value="OmpA-like"/>
</dbReference>
<dbReference type="EMBL" id="CP036200">
    <property type="protein sequence ID" value="QBF83495.1"/>
    <property type="molecule type" value="Genomic_DNA"/>
</dbReference>
<comment type="subcellular location">
    <subcellularLocation>
        <location evidence="1">Cell outer membrane</location>
    </subcellularLocation>
</comment>
<dbReference type="RefSeq" id="WP_130600667.1">
    <property type="nucleotide sequence ID" value="NZ_CP036200.1"/>
</dbReference>
<feature type="chain" id="PRO_5019341843" evidence="5">
    <location>
        <begin position="20"/>
        <end position="201"/>
    </location>
</feature>
<dbReference type="PROSITE" id="PS51123">
    <property type="entry name" value="OMPA_2"/>
    <property type="match status" value="1"/>
</dbReference>
<evidence type="ECO:0000256" key="2">
    <source>
        <dbReference type="ARBA" id="ARBA00023136"/>
    </source>
</evidence>
<protein>
    <submittedName>
        <fullName evidence="7">OmpA family protein</fullName>
    </submittedName>
</protein>